<dbReference type="GO" id="GO:0003824">
    <property type="term" value="F:catalytic activity"/>
    <property type="evidence" value="ECO:0007669"/>
    <property type="project" value="InterPro"/>
</dbReference>
<dbReference type="EMBL" id="AGDV01000012">
    <property type="protein sequence ID" value="EMB33108.1"/>
    <property type="molecule type" value="Genomic_DNA"/>
</dbReference>
<organism evidence="5">
    <name type="scientific">Treponema denticola H-22</name>
    <dbReference type="NCBI Taxonomy" id="999432"/>
    <lineage>
        <taxon>Bacteria</taxon>
        <taxon>Pseudomonadati</taxon>
        <taxon>Spirochaetota</taxon>
        <taxon>Spirochaetia</taxon>
        <taxon>Spirochaetales</taxon>
        <taxon>Treponemataceae</taxon>
        <taxon>Treponema</taxon>
    </lineage>
</organism>
<evidence type="ECO:0000313" key="5">
    <source>
        <dbReference type="EMBL" id="EMB33108.1"/>
    </source>
</evidence>
<dbReference type="InterPro" id="IPR011146">
    <property type="entry name" value="HIT-like"/>
</dbReference>
<evidence type="ECO:0000259" key="4">
    <source>
        <dbReference type="PROSITE" id="PS51084"/>
    </source>
</evidence>
<dbReference type="Pfam" id="PF01230">
    <property type="entry name" value="HIT"/>
    <property type="match status" value="1"/>
</dbReference>
<comment type="caution">
    <text evidence="5">The sequence shown here is derived from an EMBL/GenBank/DDBJ whole genome shotgun (WGS) entry which is preliminary data.</text>
</comment>
<dbReference type="HOGENOM" id="CLU_056776_3_3_12"/>
<protein>
    <recommendedName>
        <fullName evidence="4">HIT domain-containing protein</fullName>
    </recommendedName>
</protein>
<name>A0A0E2E5I2_TREDN</name>
<dbReference type="Proteomes" id="UP000011705">
    <property type="component" value="Chromosome"/>
</dbReference>
<dbReference type="GO" id="GO:0009117">
    <property type="term" value="P:nucleotide metabolic process"/>
    <property type="evidence" value="ECO:0007669"/>
    <property type="project" value="TreeGrafter"/>
</dbReference>
<sequence length="141" mass="16412">MDNCIFCKIIKGEIPASKIYEDDDCLAFLDIQPVNAGHVLIIPKIHEQYIYKIDDKITSKMFMVTNKINKAIRQSKIKCEGINYFLADGEAAFQEVSHAHIHCFPRYKDDGFKLQFSGRYYNHKPNREGLERVAKEIRENL</sequence>
<dbReference type="PANTHER" id="PTHR46648:SF1">
    <property type="entry name" value="ADENOSINE 5'-MONOPHOSPHORAMIDASE HNT1"/>
    <property type="match status" value="1"/>
</dbReference>
<dbReference type="RefSeq" id="WP_002684582.1">
    <property type="nucleotide sequence ID" value="NZ_CM001795.1"/>
</dbReference>
<reference evidence="5" key="1">
    <citation type="submission" date="2012-01" db="EMBL/GenBank/DDBJ databases">
        <title>The Genome Sequence of Treponema denticola H-22.</title>
        <authorList>
            <consortium name="The Broad Institute Genome Sequencing Platform"/>
            <person name="Earl A."/>
            <person name="Ward D."/>
            <person name="Feldgarden M."/>
            <person name="Gevers D."/>
            <person name="Blanton J.M."/>
            <person name="Fenno C.J."/>
            <person name="Baranova O.V."/>
            <person name="Mathney J."/>
            <person name="Dewhirst F.E."/>
            <person name="Izard J."/>
            <person name="Young S.K."/>
            <person name="Zeng Q."/>
            <person name="Gargeya S."/>
            <person name="Fitzgerald M."/>
            <person name="Haas B."/>
            <person name="Abouelleil A."/>
            <person name="Alvarado L."/>
            <person name="Arachchi H.M."/>
            <person name="Berlin A."/>
            <person name="Chapman S.B."/>
            <person name="Gearin G."/>
            <person name="Goldberg J."/>
            <person name="Griggs A."/>
            <person name="Gujja S."/>
            <person name="Hansen M."/>
            <person name="Heiman D."/>
            <person name="Howarth C."/>
            <person name="Larimer J."/>
            <person name="Lui A."/>
            <person name="MacDonald P.J.P."/>
            <person name="McCowen C."/>
            <person name="Montmayeur A."/>
            <person name="Murphy C."/>
            <person name="Neiman D."/>
            <person name="Pearson M."/>
            <person name="Priest M."/>
            <person name="Roberts A."/>
            <person name="Saif S."/>
            <person name="Shea T."/>
            <person name="Sisk P."/>
            <person name="Stolte C."/>
            <person name="Sykes S."/>
            <person name="Wortman J."/>
            <person name="Nusbaum C."/>
            <person name="Birren B."/>
        </authorList>
    </citation>
    <scope>NUCLEOTIDE SEQUENCE [LARGE SCALE GENOMIC DNA]</scope>
    <source>
        <strain evidence="5">H-22</strain>
    </source>
</reference>
<accession>A0A0E2E5I2</accession>
<evidence type="ECO:0000256" key="3">
    <source>
        <dbReference type="PROSITE-ProRule" id="PRU00464"/>
    </source>
</evidence>
<dbReference type="PROSITE" id="PS51084">
    <property type="entry name" value="HIT_2"/>
    <property type="match status" value="1"/>
</dbReference>
<dbReference type="AlphaFoldDB" id="A0A0E2E5I2"/>
<gene>
    <name evidence="5" type="ORF">HMPREF9726_01469</name>
</gene>
<dbReference type="Gene3D" id="3.30.428.10">
    <property type="entry name" value="HIT-like"/>
    <property type="match status" value="1"/>
</dbReference>
<proteinExistence type="predicted"/>
<evidence type="ECO:0000256" key="1">
    <source>
        <dbReference type="PIRSR" id="PIRSR601310-1"/>
    </source>
</evidence>
<feature type="short sequence motif" description="Histidine triad motif" evidence="2 3">
    <location>
        <begin position="98"/>
        <end position="102"/>
    </location>
</feature>
<feature type="active site" description="Tele-AMP-histidine intermediate" evidence="1">
    <location>
        <position position="100"/>
    </location>
</feature>
<evidence type="ECO:0000256" key="2">
    <source>
        <dbReference type="PIRSR" id="PIRSR601310-3"/>
    </source>
</evidence>
<dbReference type="InterPro" id="IPR036265">
    <property type="entry name" value="HIT-like_sf"/>
</dbReference>
<dbReference type="PRINTS" id="PR00332">
    <property type="entry name" value="HISTRIAD"/>
</dbReference>
<dbReference type="PANTHER" id="PTHR46648">
    <property type="entry name" value="HIT FAMILY PROTEIN 1"/>
    <property type="match status" value="1"/>
</dbReference>
<dbReference type="SUPFAM" id="SSF54197">
    <property type="entry name" value="HIT-like"/>
    <property type="match status" value="1"/>
</dbReference>
<dbReference type="PATRIC" id="fig|999432.5.peg.1524"/>
<dbReference type="InterPro" id="IPR001310">
    <property type="entry name" value="Histidine_triad_HIT"/>
</dbReference>
<feature type="domain" description="HIT" evidence="4">
    <location>
        <begin position="5"/>
        <end position="113"/>
    </location>
</feature>